<proteinExistence type="predicted"/>
<sequence>MRKSLGQCLHKTSFLSQRQTNPDLTQEKKLGVRFATQYQLTIPDIVTNDPNQLELVRIKEKYKWKCEELDRTKQGMEEEHKSIEERANKLSKGEKEIRILASQIKEKLNILGEQEQNFREKVQLQEEKMKEREQQLQISMKQLEEQQNIIEVEKNKLKIREKCLQEKEFIIDQKLREAEQYVDKLKYQLQNVNQKENYYHQQIDKLNSGLQTIIQHELSIKNIEFNLSKQVQQLREVEQSLIEQLHNCKQQEEIFDQRDLNIQVSEQLINKKLEWDNKQIQSAKISKINTENSRMEISNFVHSAFSQKY</sequence>
<dbReference type="EMBL" id="CAJJDM010000033">
    <property type="protein sequence ID" value="CAD8063464.1"/>
    <property type="molecule type" value="Genomic_DNA"/>
</dbReference>
<organism evidence="2 3">
    <name type="scientific">Paramecium primaurelia</name>
    <dbReference type="NCBI Taxonomy" id="5886"/>
    <lineage>
        <taxon>Eukaryota</taxon>
        <taxon>Sar</taxon>
        <taxon>Alveolata</taxon>
        <taxon>Ciliophora</taxon>
        <taxon>Intramacronucleata</taxon>
        <taxon>Oligohymenophorea</taxon>
        <taxon>Peniculida</taxon>
        <taxon>Parameciidae</taxon>
        <taxon>Paramecium</taxon>
    </lineage>
</organism>
<evidence type="ECO:0000313" key="2">
    <source>
        <dbReference type="EMBL" id="CAD8063464.1"/>
    </source>
</evidence>
<feature type="coiled-coil region" evidence="1">
    <location>
        <begin position="220"/>
        <end position="251"/>
    </location>
</feature>
<evidence type="ECO:0000256" key="1">
    <source>
        <dbReference type="SAM" id="Coils"/>
    </source>
</evidence>
<gene>
    <name evidence="2" type="ORF">PPRIM_AZ9-3.1.T0340340</name>
</gene>
<reference evidence="2" key="1">
    <citation type="submission" date="2021-01" db="EMBL/GenBank/DDBJ databases">
        <authorList>
            <consortium name="Genoscope - CEA"/>
            <person name="William W."/>
        </authorList>
    </citation>
    <scope>NUCLEOTIDE SEQUENCE</scope>
</reference>
<accession>A0A8S1LL36</accession>
<protein>
    <submittedName>
        <fullName evidence="2">Uncharacterized protein</fullName>
    </submittedName>
</protein>
<dbReference type="OMA" id="YVDKLKY"/>
<evidence type="ECO:0000313" key="3">
    <source>
        <dbReference type="Proteomes" id="UP000688137"/>
    </source>
</evidence>
<keyword evidence="3" id="KW-1185">Reference proteome</keyword>
<name>A0A8S1LL36_PARPR</name>
<dbReference type="Proteomes" id="UP000688137">
    <property type="component" value="Unassembled WGS sequence"/>
</dbReference>
<keyword evidence="1" id="KW-0175">Coiled coil</keyword>
<comment type="caution">
    <text evidence="2">The sequence shown here is derived from an EMBL/GenBank/DDBJ whole genome shotgun (WGS) entry which is preliminary data.</text>
</comment>
<feature type="coiled-coil region" evidence="1">
    <location>
        <begin position="59"/>
        <end position="195"/>
    </location>
</feature>
<dbReference type="AlphaFoldDB" id="A0A8S1LL36"/>